<feature type="domain" description="Pyrrolo-quinoline quinone repeat" evidence="2">
    <location>
        <begin position="79"/>
        <end position="324"/>
    </location>
</feature>
<dbReference type="Gene3D" id="2.130.10.10">
    <property type="entry name" value="YVTN repeat-like/Quinoprotein amine dehydrogenase"/>
    <property type="match status" value="2"/>
</dbReference>
<dbReference type="PANTHER" id="PTHR34512">
    <property type="entry name" value="CELL SURFACE PROTEIN"/>
    <property type="match status" value="1"/>
</dbReference>
<gene>
    <name evidence="3" type="primary">bamB_1</name>
    <name evidence="3" type="ORF">Fuma_01212</name>
</gene>
<dbReference type="SMART" id="SM00564">
    <property type="entry name" value="PQQ"/>
    <property type="match status" value="3"/>
</dbReference>
<feature type="signal peptide" evidence="1">
    <location>
        <begin position="1"/>
        <end position="18"/>
    </location>
</feature>
<dbReference type="InterPro" id="IPR018391">
    <property type="entry name" value="PQQ_b-propeller_rpt"/>
</dbReference>
<evidence type="ECO:0000256" key="1">
    <source>
        <dbReference type="SAM" id="SignalP"/>
    </source>
</evidence>
<dbReference type="EMBL" id="CP017641">
    <property type="protein sequence ID" value="APZ91623.1"/>
    <property type="molecule type" value="Genomic_DNA"/>
</dbReference>
<organism evidence="3 4">
    <name type="scientific">Fuerstiella marisgermanici</name>
    <dbReference type="NCBI Taxonomy" id="1891926"/>
    <lineage>
        <taxon>Bacteria</taxon>
        <taxon>Pseudomonadati</taxon>
        <taxon>Planctomycetota</taxon>
        <taxon>Planctomycetia</taxon>
        <taxon>Planctomycetales</taxon>
        <taxon>Planctomycetaceae</taxon>
        <taxon>Fuerstiella</taxon>
    </lineage>
</organism>
<protein>
    <submittedName>
        <fullName evidence="3">Outer membrane protein assembly factor BamB</fullName>
    </submittedName>
</protein>
<dbReference type="SUPFAM" id="SSF50998">
    <property type="entry name" value="Quinoprotein alcohol dehydrogenase-like"/>
    <property type="match status" value="1"/>
</dbReference>
<dbReference type="Proteomes" id="UP000187735">
    <property type="component" value="Chromosome"/>
</dbReference>
<dbReference type="STRING" id="1891926.Fuma_01212"/>
<proteinExistence type="predicted"/>
<name>A0A1P8WC69_9PLAN</name>
<dbReference type="InterPro" id="IPR011047">
    <property type="entry name" value="Quinoprotein_ADH-like_sf"/>
</dbReference>
<keyword evidence="4" id="KW-1185">Reference proteome</keyword>
<dbReference type="RefSeq" id="WP_077028139.1">
    <property type="nucleotide sequence ID" value="NZ_CP017641.1"/>
</dbReference>
<dbReference type="OrthoDB" id="229752at2"/>
<dbReference type="Pfam" id="PF13360">
    <property type="entry name" value="PQQ_2"/>
    <property type="match status" value="1"/>
</dbReference>
<dbReference type="InterPro" id="IPR002372">
    <property type="entry name" value="PQQ_rpt_dom"/>
</dbReference>
<reference evidence="3 4" key="1">
    <citation type="journal article" date="2016" name="Front. Microbiol.">
        <title>Fuerstia marisgermanicae gen. nov., sp. nov., an Unusual Member of the Phylum Planctomycetes from the German Wadden Sea.</title>
        <authorList>
            <person name="Kohn T."/>
            <person name="Heuer A."/>
            <person name="Jogler M."/>
            <person name="Vollmers J."/>
            <person name="Boedeker C."/>
            <person name="Bunk B."/>
            <person name="Rast P."/>
            <person name="Borchert D."/>
            <person name="Glockner I."/>
            <person name="Freese H.M."/>
            <person name="Klenk H.P."/>
            <person name="Overmann J."/>
            <person name="Kaster A.K."/>
            <person name="Rohde M."/>
            <person name="Wiegand S."/>
            <person name="Jogler C."/>
        </authorList>
    </citation>
    <scope>NUCLEOTIDE SEQUENCE [LARGE SCALE GENOMIC DNA]</scope>
    <source>
        <strain evidence="3 4">NH11</strain>
    </source>
</reference>
<evidence type="ECO:0000259" key="2">
    <source>
        <dbReference type="Pfam" id="PF13360"/>
    </source>
</evidence>
<dbReference type="PANTHER" id="PTHR34512:SF30">
    <property type="entry name" value="OUTER MEMBRANE PROTEIN ASSEMBLY FACTOR BAMB"/>
    <property type="match status" value="1"/>
</dbReference>
<feature type="chain" id="PRO_5012907815" evidence="1">
    <location>
        <begin position="19"/>
        <end position="408"/>
    </location>
</feature>
<dbReference type="AlphaFoldDB" id="A0A1P8WC69"/>
<keyword evidence="1" id="KW-0732">Signal</keyword>
<sequence precursor="true">MNRFLLSLVVLTACDAHAADWPTWRGVERDGLSEESGLLKEWPEGGPKKVWTSKDAGLGYSSFSVVGDRLYTMGADEKQEYVIALDATSGKKLWQTSVGKRLENGWGPGPRCTPTVAGDLVVALGGEGGLYCVSAADGAKKWSVELTELGGKVPNWGYSESPLVDGDRVLCTPGGDNGTVAAFDLKTGKKIWQSADMTEKAHYSSIVPVDHYGQHQYIQLTQNKVFGLDNDGKRQWQADWPLGRTAVIPTPIYDNGYVYVTSGYGAGCMLVQVGEDNSVKQLYDNKVMKNHHGGTIKVGDYIYGHSDGPGWICQEMLSGEMVWNEKSKLGKGAVAFADGMLYCVEENSGTCVLIEANPGGWIEHGRFTLEPQTDQRSPKGKVWSHPVIANGKLYLRDQEIICCYDVKQ</sequence>
<accession>A0A1P8WC69</accession>
<evidence type="ECO:0000313" key="3">
    <source>
        <dbReference type="EMBL" id="APZ91623.1"/>
    </source>
</evidence>
<dbReference type="InterPro" id="IPR015943">
    <property type="entry name" value="WD40/YVTN_repeat-like_dom_sf"/>
</dbReference>
<dbReference type="KEGG" id="fmr:Fuma_01212"/>
<evidence type="ECO:0000313" key="4">
    <source>
        <dbReference type="Proteomes" id="UP000187735"/>
    </source>
</evidence>